<dbReference type="OrthoDB" id="6409609at2759"/>
<dbReference type="InterPro" id="IPR036047">
    <property type="entry name" value="F-box-like_dom_sf"/>
</dbReference>
<sequence length="194" mass="22963">MDSVPTEMNPTLTVFDAIDIQSTEESDKLLQWAELPSVPFERIYHFLHRKDQINMSQVCRKWSEGFNSPSVWETFRFSLTESQLSMDPCPKIKCAEKYSRMFGHVEIVCIRNVDQHLIETWCRRLILFLDILTRNSQLICLKVQWAEFCFILDTINCVEDLKKAIVSFGESQSQHHWKQVELHSCYFFSKLLKF</sequence>
<reference evidence="2 3" key="1">
    <citation type="journal article" date="2019" name="Sci. Rep.">
        <title>Orb-weaving spider Araneus ventricosus genome elucidates the spidroin gene catalogue.</title>
        <authorList>
            <person name="Kono N."/>
            <person name="Nakamura H."/>
            <person name="Ohtoshi R."/>
            <person name="Moran D.A.P."/>
            <person name="Shinohara A."/>
            <person name="Yoshida Y."/>
            <person name="Fujiwara M."/>
            <person name="Mori M."/>
            <person name="Tomita M."/>
            <person name="Arakawa K."/>
        </authorList>
    </citation>
    <scope>NUCLEOTIDE SEQUENCE [LARGE SCALE GENOMIC DNA]</scope>
</reference>
<evidence type="ECO:0000259" key="1">
    <source>
        <dbReference type="PROSITE" id="PS50181"/>
    </source>
</evidence>
<organism evidence="2 3">
    <name type="scientific">Araneus ventricosus</name>
    <name type="common">Orbweaver spider</name>
    <name type="synonym">Epeira ventricosa</name>
    <dbReference type="NCBI Taxonomy" id="182803"/>
    <lineage>
        <taxon>Eukaryota</taxon>
        <taxon>Metazoa</taxon>
        <taxon>Ecdysozoa</taxon>
        <taxon>Arthropoda</taxon>
        <taxon>Chelicerata</taxon>
        <taxon>Arachnida</taxon>
        <taxon>Araneae</taxon>
        <taxon>Araneomorphae</taxon>
        <taxon>Entelegynae</taxon>
        <taxon>Araneoidea</taxon>
        <taxon>Araneidae</taxon>
        <taxon>Araneus</taxon>
    </lineage>
</organism>
<dbReference type="AlphaFoldDB" id="A0A4Y2BFE0"/>
<gene>
    <name evidence="2" type="ORF">AVEN_135461_1</name>
</gene>
<evidence type="ECO:0000313" key="2">
    <source>
        <dbReference type="EMBL" id="GBL90105.1"/>
    </source>
</evidence>
<protein>
    <recommendedName>
        <fullName evidence="1">F-box domain-containing protein</fullName>
    </recommendedName>
</protein>
<proteinExistence type="predicted"/>
<dbReference type="InterPro" id="IPR001810">
    <property type="entry name" value="F-box_dom"/>
</dbReference>
<name>A0A4Y2BFE0_ARAVE</name>
<accession>A0A4Y2BFE0</accession>
<dbReference type="Gene3D" id="1.20.1280.50">
    <property type="match status" value="1"/>
</dbReference>
<dbReference type="SUPFAM" id="SSF81383">
    <property type="entry name" value="F-box domain"/>
    <property type="match status" value="1"/>
</dbReference>
<feature type="domain" description="F-box" evidence="1">
    <location>
        <begin position="29"/>
        <end position="75"/>
    </location>
</feature>
<dbReference type="PANTHER" id="PTHR20872">
    <property type="match status" value="1"/>
</dbReference>
<dbReference type="PANTHER" id="PTHR20872:SF1">
    <property type="entry name" value="F-BOX DOMAIN-CONTAINING PROTEIN"/>
    <property type="match status" value="1"/>
</dbReference>
<dbReference type="Proteomes" id="UP000499080">
    <property type="component" value="Unassembled WGS sequence"/>
</dbReference>
<keyword evidence="3" id="KW-1185">Reference proteome</keyword>
<dbReference type="PROSITE" id="PS50181">
    <property type="entry name" value="FBOX"/>
    <property type="match status" value="1"/>
</dbReference>
<evidence type="ECO:0000313" key="3">
    <source>
        <dbReference type="Proteomes" id="UP000499080"/>
    </source>
</evidence>
<dbReference type="Pfam" id="PF00646">
    <property type="entry name" value="F-box"/>
    <property type="match status" value="1"/>
</dbReference>
<dbReference type="EMBL" id="BGPR01000069">
    <property type="protein sequence ID" value="GBL90105.1"/>
    <property type="molecule type" value="Genomic_DNA"/>
</dbReference>
<comment type="caution">
    <text evidence="2">The sequence shown here is derived from an EMBL/GenBank/DDBJ whole genome shotgun (WGS) entry which is preliminary data.</text>
</comment>